<feature type="active site" description="Proton acceptor" evidence="11">
    <location>
        <position position="274"/>
    </location>
</feature>
<dbReference type="EMBL" id="CP015136">
    <property type="protein sequence ID" value="AMY11570.1"/>
    <property type="molecule type" value="Genomic_DNA"/>
</dbReference>
<dbReference type="PIRSF" id="PIRSF000171">
    <property type="entry name" value="SDHA_APRA_LASPO"/>
    <property type="match status" value="1"/>
</dbReference>
<organism evidence="15 16">
    <name type="scientific">Luteitalea pratensis</name>
    <dbReference type="NCBI Taxonomy" id="1855912"/>
    <lineage>
        <taxon>Bacteria</taxon>
        <taxon>Pseudomonadati</taxon>
        <taxon>Acidobacteriota</taxon>
        <taxon>Vicinamibacteria</taxon>
        <taxon>Vicinamibacterales</taxon>
        <taxon>Vicinamibacteraceae</taxon>
        <taxon>Luteitalea</taxon>
    </lineage>
</organism>
<dbReference type="Gene3D" id="3.50.50.60">
    <property type="entry name" value="FAD/NAD(P)-binding domain"/>
    <property type="match status" value="1"/>
</dbReference>
<keyword evidence="7 12" id="KW-0274">FAD</keyword>
<feature type="domain" description="FAD-dependent oxidoreductase 2 FAD-binding" evidence="13">
    <location>
        <begin position="6"/>
        <end position="375"/>
    </location>
</feature>
<dbReference type="FunFam" id="3.90.700.10:FF:000002">
    <property type="entry name" value="L-aspartate oxidase"/>
    <property type="match status" value="1"/>
</dbReference>
<reference evidence="15 16" key="1">
    <citation type="journal article" date="2016" name="Genome Announc.">
        <title>First Complete Genome Sequence of a Subdivision 6 Acidobacterium Strain.</title>
        <authorList>
            <person name="Huang S."/>
            <person name="Vieira S."/>
            <person name="Bunk B."/>
            <person name="Riedel T."/>
            <person name="Sproer C."/>
            <person name="Overmann J."/>
        </authorList>
    </citation>
    <scope>NUCLEOTIDE SEQUENCE [LARGE SCALE GENOMIC DNA]</scope>
    <source>
        <strain evidence="16">DSM 100886 HEG_-6_39</strain>
    </source>
</reference>
<dbReference type="EC" id="1.4.3.16" evidence="4 10"/>
<evidence type="ECO:0000256" key="3">
    <source>
        <dbReference type="ARBA" id="ARBA00008562"/>
    </source>
</evidence>
<keyword evidence="6 12" id="KW-0662">Pyridine nucleotide biosynthesis</keyword>
<evidence type="ECO:0000256" key="11">
    <source>
        <dbReference type="PIRSR" id="PIRSR000171-1"/>
    </source>
</evidence>
<dbReference type="InterPro" id="IPR036188">
    <property type="entry name" value="FAD/NAD-bd_sf"/>
</dbReference>
<dbReference type="AlphaFoldDB" id="A0A143PTZ6"/>
<evidence type="ECO:0000256" key="1">
    <source>
        <dbReference type="ARBA" id="ARBA00001974"/>
    </source>
</evidence>
<dbReference type="Proteomes" id="UP000076079">
    <property type="component" value="Chromosome"/>
</dbReference>
<dbReference type="PANTHER" id="PTHR42716">
    <property type="entry name" value="L-ASPARTATE OXIDASE"/>
    <property type="match status" value="1"/>
</dbReference>
<dbReference type="GO" id="GO:0005737">
    <property type="term" value="C:cytoplasm"/>
    <property type="evidence" value="ECO:0007669"/>
    <property type="project" value="UniProtKB-SubCell"/>
</dbReference>
<dbReference type="UniPathway" id="UPA00253">
    <property type="reaction ID" value="UER00326"/>
</dbReference>
<accession>A0A143PTZ6</accession>
<evidence type="ECO:0000256" key="2">
    <source>
        <dbReference type="ARBA" id="ARBA00004950"/>
    </source>
</evidence>
<dbReference type="NCBIfam" id="TIGR00551">
    <property type="entry name" value="nadB"/>
    <property type="match status" value="1"/>
</dbReference>
<evidence type="ECO:0000256" key="7">
    <source>
        <dbReference type="ARBA" id="ARBA00022827"/>
    </source>
</evidence>
<dbReference type="GO" id="GO:0008734">
    <property type="term" value="F:L-aspartate oxidase activity"/>
    <property type="evidence" value="ECO:0007669"/>
    <property type="project" value="UniProtKB-UniRule"/>
</dbReference>
<evidence type="ECO:0000256" key="5">
    <source>
        <dbReference type="ARBA" id="ARBA00022630"/>
    </source>
</evidence>
<evidence type="ECO:0000256" key="10">
    <source>
        <dbReference type="NCBIfam" id="TIGR00551"/>
    </source>
</evidence>
<comment type="function">
    <text evidence="12">Catalyzes the oxidation of L-aspartate to iminoaspartate.</text>
</comment>
<evidence type="ECO:0000256" key="8">
    <source>
        <dbReference type="ARBA" id="ARBA00023002"/>
    </source>
</evidence>
<dbReference type="STRING" id="1855912.LuPra_04821"/>
<keyword evidence="16" id="KW-1185">Reference proteome</keyword>
<proteinExistence type="inferred from homology"/>
<dbReference type="KEGG" id="abac:LuPra_04821"/>
<dbReference type="SUPFAM" id="SSF56425">
    <property type="entry name" value="Succinate dehydrogenase/fumarate reductase flavoprotein, catalytic domain"/>
    <property type="match status" value="1"/>
</dbReference>
<dbReference type="Gene3D" id="1.20.58.100">
    <property type="entry name" value="Fumarate reductase/succinate dehydrogenase flavoprotein-like, C-terminal domain"/>
    <property type="match status" value="1"/>
</dbReference>
<comment type="cofactor">
    <cofactor evidence="1 12">
        <name>FAD</name>
        <dbReference type="ChEBI" id="CHEBI:57692"/>
    </cofactor>
</comment>
<dbReference type="SUPFAM" id="SSF51905">
    <property type="entry name" value="FAD/NAD(P)-binding domain"/>
    <property type="match status" value="1"/>
</dbReference>
<dbReference type="PATRIC" id="fig|1813736.3.peg.5079"/>
<keyword evidence="5 12" id="KW-0285">Flavoprotein</keyword>
<protein>
    <recommendedName>
        <fullName evidence="4 10">L-aspartate oxidase</fullName>
        <ecNumber evidence="4 10">1.4.3.16</ecNumber>
    </recommendedName>
</protein>
<dbReference type="RefSeq" id="WP_234800531.1">
    <property type="nucleotide sequence ID" value="NZ_CP015136.1"/>
</dbReference>
<comment type="catalytic activity">
    <reaction evidence="9">
        <text>L-aspartate + O2 = iminosuccinate + H2O2</text>
        <dbReference type="Rhea" id="RHEA:25876"/>
        <dbReference type="ChEBI" id="CHEBI:15379"/>
        <dbReference type="ChEBI" id="CHEBI:16240"/>
        <dbReference type="ChEBI" id="CHEBI:29991"/>
        <dbReference type="ChEBI" id="CHEBI:77875"/>
        <dbReference type="EC" id="1.4.3.16"/>
    </reaction>
    <physiologicalReaction direction="left-to-right" evidence="9">
        <dbReference type="Rhea" id="RHEA:25877"/>
    </physiologicalReaction>
</comment>
<dbReference type="Pfam" id="PF00890">
    <property type="entry name" value="FAD_binding_2"/>
    <property type="match status" value="1"/>
</dbReference>
<dbReference type="PRINTS" id="PR00368">
    <property type="entry name" value="FADPNR"/>
</dbReference>
<dbReference type="InterPro" id="IPR037099">
    <property type="entry name" value="Fum_R/Succ_DH_flav-like_C_sf"/>
</dbReference>
<dbReference type="GO" id="GO:0034628">
    <property type="term" value="P:'de novo' NAD+ biosynthetic process from L-aspartate"/>
    <property type="evidence" value="ECO:0007669"/>
    <property type="project" value="TreeGrafter"/>
</dbReference>
<name>A0A143PTZ6_LUTPR</name>
<dbReference type="Gene3D" id="3.90.700.10">
    <property type="entry name" value="Succinate dehydrogenase/fumarate reductase flavoprotein, catalytic domain"/>
    <property type="match status" value="1"/>
</dbReference>
<sequence>MTSHSDFLVLGSGIAALRAALALAGRGQVCILTKGEPEQGSTGWAQGGIAVAMGDDDSPRLHFEDTLAAGDGLCEPNAVRALVEEGPTYVSELLDWGARFDRHADGRPAPTREAAHSVRRVLHAEDATGREISRVLHGQVAALPAITIIDHAIVTELLCEGGRCVGAAFRDANDERHVVRAGSTLLATGGAGQVFAQTTNPTVTTGDGMAMAFEVGAEVADLEFVQFHPTVLDVPGRPRFLLSEALRGEGARLLNAAGEAFMAGYEAAAELAPRDRVARAIVRERQRTGAPVYLSLAHLPDLDVHGRFPQISEACREAGLDLARDPVPVSPAVHYVMGGVVTDLDGRTSVPGLYAAGEVACTGVHGANRLASNSLLEGLVFGARAGAMMGEAPRSRSPWGPGRLVACDPVVPGPPMTAPADLDVPTVRARAWRDLGLVRTPEGLHEADAWFSRARAACVHGPVDTLAAAQLRSLVTVAYLMSRAALRREESRGGHYRTDFPERHDETWGHHCSDVLQRTAD</sequence>
<evidence type="ECO:0000256" key="12">
    <source>
        <dbReference type="RuleBase" id="RU362049"/>
    </source>
</evidence>
<evidence type="ECO:0000259" key="13">
    <source>
        <dbReference type="Pfam" id="PF00890"/>
    </source>
</evidence>
<comment type="similarity">
    <text evidence="3 12">Belongs to the FAD-dependent oxidoreductase 2 family. NadB subfamily.</text>
</comment>
<dbReference type="InterPro" id="IPR027477">
    <property type="entry name" value="Succ_DH/fumarate_Rdtase_cat_sf"/>
</dbReference>
<dbReference type="SUPFAM" id="SSF46977">
    <property type="entry name" value="Succinate dehydrogenase/fumarate reductase flavoprotein C-terminal domain"/>
    <property type="match status" value="1"/>
</dbReference>
<dbReference type="InterPro" id="IPR003953">
    <property type="entry name" value="FAD-dep_OxRdtase_2_FAD-bd"/>
</dbReference>
<evidence type="ECO:0000259" key="14">
    <source>
        <dbReference type="Pfam" id="PF02910"/>
    </source>
</evidence>
<comment type="subcellular location">
    <subcellularLocation>
        <location evidence="12">Cytoplasm</location>
    </subcellularLocation>
</comment>
<dbReference type="InterPro" id="IPR005288">
    <property type="entry name" value="NadB"/>
</dbReference>
<evidence type="ECO:0000256" key="9">
    <source>
        <dbReference type="ARBA" id="ARBA00048305"/>
    </source>
</evidence>
<comment type="pathway">
    <text evidence="2 12">Cofactor biosynthesis; NAD(+) biosynthesis; iminoaspartate from L-aspartate (oxidase route): step 1/1.</text>
</comment>
<evidence type="ECO:0000256" key="6">
    <source>
        <dbReference type="ARBA" id="ARBA00022642"/>
    </source>
</evidence>
<dbReference type="PANTHER" id="PTHR42716:SF2">
    <property type="entry name" value="L-ASPARTATE OXIDASE, CHLOROPLASTIC"/>
    <property type="match status" value="1"/>
</dbReference>
<dbReference type="Pfam" id="PF02910">
    <property type="entry name" value="Succ_DH_flav_C"/>
    <property type="match status" value="1"/>
</dbReference>
<feature type="domain" description="Fumarate reductase/succinate dehydrogenase flavoprotein-like C-terminal" evidence="14">
    <location>
        <begin position="464"/>
        <end position="512"/>
    </location>
</feature>
<gene>
    <name evidence="15" type="primary">nadB</name>
    <name evidence="15" type="ORF">LuPra_04821</name>
</gene>
<dbReference type="InterPro" id="IPR015939">
    <property type="entry name" value="Fum_Rdtase/Succ_DH_flav-like_C"/>
</dbReference>
<evidence type="ECO:0000313" key="15">
    <source>
        <dbReference type="EMBL" id="AMY11570.1"/>
    </source>
</evidence>
<reference evidence="16" key="2">
    <citation type="submission" date="2016-04" db="EMBL/GenBank/DDBJ databases">
        <title>First Complete Genome Sequence of a Subdivision 6 Acidobacterium.</title>
        <authorList>
            <person name="Huang S."/>
            <person name="Vieira S."/>
            <person name="Bunk B."/>
            <person name="Riedel T."/>
            <person name="Sproeer C."/>
            <person name="Overmann J."/>
        </authorList>
    </citation>
    <scope>NUCLEOTIDE SEQUENCE [LARGE SCALE GENOMIC DNA]</scope>
    <source>
        <strain evidence="16">DSM 100886 HEG_-6_39</strain>
    </source>
</reference>
<evidence type="ECO:0000256" key="4">
    <source>
        <dbReference type="ARBA" id="ARBA00012173"/>
    </source>
</evidence>
<keyword evidence="8 12" id="KW-0560">Oxidoreductase</keyword>
<evidence type="ECO:0000313" key="16">
    <source>
        <dbReference type="Proteomes" id="UP000076079"/>
    </source>
</evidence>